<keyword evidence="8" id="KW-0325">Glycoprotein</keyword>
<dbReference type="AlphaFoldDB" id="A0A6P8HSZ7"/>
<keyword evidence="2" id="KW-1003">Cell membrane</keyword>
<dbReference type="InterPro" id="IPR017452">
    <property type="entry name" value="GPCR_Rhodpsn_7TM"/>
</dbReference>
<name>A0A6P8HSZ7_ACTTE</name>
<keyword evidence="6 10" id="KW-0472">Membrane</keyword>
<dbReference type="PANTHER" id="PTHR24246:SF27">
    <property type="entry name" value="ADENOSINE RECEPTOR, ISOFORM A"/>
    <property type="match status" value="1"/>
</dbReference>
<dbReference type="SUPFAM" id="SSF81321">
    <property type="entry name" value="Family A G protein-coupled receptor-like"/>
    <property type="match status" value="1"/>
</dbReference>
<feature type="transmembrane region" description="Helical" evidence="10">
    <location>
        <begin position="145"/>
        <end position="167"/>
    </location>
</feature>
<dbReference type="PANTHER" id="PTHR24246">
    <property type="entry name" value="OLFACTORY RECEPTOR AND ADENOSINE RECEPTOR"/>
    <property type="match status" value="1"/>
</dbReference>
<accession>A0A6P8HSZ7</accession>
<organism evidence="12 13">
    <name type="scientific">Actinia tenebrosa</name>
    <name type="common">Australian red waratah sea anemone</name>
    <dbReference type="NCBI Taxonomy" id="6105"/>
    <lineage>
        <taxon>Eukaryota</taxon>
        <taxon>Metazoa</taxon>
        <taxon>Cnidaria</taxon>
        <taxon>Anthozoa</taxon>
        <taxon>Hexacorallia</taxon>
        <taxon>Actiniaria</taxon>
        <taxon>Actiniidae</taxon>
        <taxon>Actinia</taxon>
    </lineage>
</organism>
<sequence length="356" mass="40107">MPNQSNNASETLVSVFYTTHLVSFVLMVFLSITTVVGNGLLLLATWKDPFRSFRNPTSILVASLGFADFLTGLIVDPLAASINLMAYLKRLQVREDQIYKQIASFSFSFSLVTMNASFMTVLALTCIQVIAVSSPHEYKDKITKLKCLICVVCIWGYTTLFSLLPVMGVSTDITAQLDLHINTSTVLLALVLAYAFLYRSYRTHLDSESMRRSGTSQFQRRRNRRQFTLLNLLLAAFVIVFSLPIEVLGHLKFYWTSSNPNQRLKYLIAYTIAGDIILLKFALDPFAYALRLPKYRLAFKNILYRSSYRVPQSSHLGPPLRSSYEFGVDSRVTGNEVKQLGVSVKEDKTVPSELAV</sequence>
<evidence type="ECO:0000313" key="12">
    <source>
        <dbReference type="Proteomes" id="UP000515163"/>
    </source>
</evidence>
<feature type="transmembrane region" description="Helical" evidence="10">
    <location>
        <begin position="267"/>
        <end position="290"/>
    </location>
</feature>
<feature type="transmembrane region" description="Helical" evidence="10">
    <location>
        <begin position="107"/>
        <end position="133"/>
    </location>
</feature>
<dbReference type="OrthoDB" id="5959154at2759"/>
<feature type="transmembrane region" description="Helical" evidence="10">
    <location>
        <begin position="227"/>
        <end position="247"/>
    </location>
</feature>
<dbReference type="FunCoup" id="A0A6P8HSZ7">
    <property type="interactions" value="389"/>
</dbReference>
<feature type="transmembrane region" description="Helical" evidence="10">
    <location>
        <begin position="20"/>
        <end position="46"/>
    </location>
</feature>
<evidence type="ECO:0000256" key="5">
    <source>
        <dbReference type="ARBA" id="ARBA00023040"/>
    </source>
</evidence>
<evidence type="ECO:0000256" key="8">
    <source>
        <dbReference type="ARBA" id="ARBA00023180"/>
    </source>
</evidence>
<dbReference type="GO" id="GO:0004930">
    <property type="term" value="F:G protein-coupled receptor activity"/>
    <property type="evidence" value="ECO:0007669"/>
    <property type="project" value="UniProtKB-KW"/>
</dbReference>
<comment type="subcellular location">
    <subcellularLocation>
        <location evidence="1">Cell membrane</location>
        <topology evidence="1">Multi-pass membrane protein</topology>
    </subcellularLocation>
</comment>
<evidence type="ECO:0000256" key="6">
    <source>
        <dbReference type="ARBA" id="ARBA00023136"/>
    </source>
</evidence>
<keyword evidence="12" id="KW-1185">Reference proteome</keyword>
<keyword evidence="5" id="KW-0297">G-protein coupled receptor</keyword>
<dbReference type="GO" id="GO:0005886">
    <property type="term" value="C:plasma membrane"/>
    <property type="evidence" value="ECO:0007669"/>
    <property type="project" value="UniProtKB-SubCell"/>
</dbReference>
<gene>
    <name evidence="13" type="primary">LOC116292602</name>
</gene>
<evidence type="ECO:0000256" key="7">
    <source>
        <dbReference type="ARBA" id="ARBA00023170"/>
    </source>
</evidence>
<feature type="transmembrane region" description="Helical" evidence="10">
    <location>
        <begin position="179"/>
        <end position="201"/>
    </location>
</feature>
<evidence type="ECO:0000256" key="1">
    <source>
        <dbReference type="ARBA" id="ARBA00004651"/>
    </source>
</evidence>
<dbReference type="PRINTS" id="PR00237">
    <property type="entry name" value="GPCRRHODOPSN"/>
</dbReference>
<feature type="domain" description="G-protein coupled receptors family 1 profile" evidence="11">
    <location>
        <begin position="37"/>
        <end position="288"/>
    </location>
</feature>
<dbReference type="Proteomes" id="UP000515163">
    <property type="component" value="Unplaced"/>
</dbReference>
<dbReference type="CDD" id="cd00637">
    <property type="entry name" value="7tm_classA_rhodopsin-like"/>
    <property type="match status" value="1"/>
</dbReference>
<keyword evidence="7" id="KW-0675">Receptor</keyword>
<evidence type="ECO:0000256" key="10">
    <source>
        <dbReference type="SAM" id="Phobius"/>
    </source>
</evidence>
<evidence type="ECO:0000259" key="11">
    <source>
        <dbReference type="PROSITE" id="PS50262"/>
    </source>
</evidence>
<evidence type="ECO:0000256" key="3">
    <source>
        <dbReference type="ARBA" id="ARBA00022692"/>
    </source>
</evidence>
<dbReference type="InterPro" id="IPR000276">
    <property type="entry name" value="GPCR_Rhodpsn"/>
</dbReference>
<feature type="transmembrane region" description="Helical" evidence="10">
    <location>
        <begin position="58"/>
        <end position="87"/>
    </location>
</feature>
<keyword evidence="4 10" id="KW-1133">Transmembrane helix</keyword>
<keyword evidence="9" id="KW-0807">Transducer</keyword>
<keyword evidence="3 10" id="KW-0812">Transmembrane</keyword>
<evidence type="ECO:0000256" key="2">
    <source>
        <dbReference type="ARBA" id="ARBA00022475"/>
    </source>
</evidence>
<dbReference type="Gene3D" id="1.20.1070.10">
    <property type="entry name" value="Rhodopsin 7-helix transmembrane proteins"/>
    <property type="match status" value="1"/>
</dbReference>
<evidence type="ECO:0000256" key="4">
    <source>
        <dbReference type="ARBA" id="ARBA00022989"/>
    </source>
</evidence>
<evidence type="ECO:0000313" key="13">
    <source>
        <dbReference type="RefSeq" id="XP_031555805.1"/>
    </source>
</evidence>
<dbReference type="KEGG" id="aten:116292602"/>
<proteinExistence type="predicted"/>
<dbReference type="GeneID" id="116292602"/>
<reference evidence="13" key="1">
    <citation type="submission" date="2025-08" db="UniProtKB">
        <authorList>
            <consortium name="RefSeq"/>
        </authorList>
    </citation>
    <scope>IDENTIFICATION</scope>
    <source>
        <tissue evidence="13">Tentacle</tissue>
    </source>
</reference>
<dbReference type="RefSeq" id="XP_031555805.1">
    <property type="nucleotide sequence ID" value="XM_031699945.1"/>
</dbReference>
<protein>
    <submittedName>
        <fullName evidence="13">Beta-4C adrenergic receptor-like</fullName>
    </submittedName>
</protein>
<dbReference type="Pfam" id="PF00001">
    <property type="entry name" value="7tm_1"/>
    <property type="match status" value="1"/>
</dbReference>
<evidence type="ECO:0000256" key="9">
    <source>
        <dbReference type="ARBA" id="ARBA00023224"/>
    </source>
</evidence>
<dbReference type="InParanoid" id="A0A6P8HSZ7"/>
<dbReference type="PROSITE" id="PS50262">
    <property type="entry name" value="G_PROTEIN_RECEP_F1_2"/>
    <property type="match status" value="1"/>
</dbReference>